<dbReference type="InterPro" id="IPR003599">
    <property type="entry name" value="Ig_sub"/>
</dbReference>
<dbReference type="SMART" id="SM00408">
    <property type="entry name" value="IGc2"/>
    <property type="match status" value="1"/>
</dbReference>
<feature type="domain" description="Ig-like" evidence="8">
    <location>
        <begin position="235"/>
        <end position="344"/>
    </location>
</feature>
<keyword evidence="1" id="KW-0433">Leucine-rich repeat</keyword>
<dbReference type="InterPro" id="IPR007110">
    <property type="entry name" value="Ig-like_dom"/>
</dbReference>
<reference evidence="9" key="2">
    <citation type="submission" date="2025-09" db="UniProtKB">
        <authorList>
            <consortium name="Ensembl"/>
        </authorList>
    </citation>
    <scope>IDENTIFICATION</scope>
</reference>
<dbReference type="SMART" id="SM00409">
    <property type="entry name" value="IG"/>
    <property type="match status" value="1"/>
</dbReference>
<keyword evidence="4" id="KW-1015">Disulfide bond</keyword>
<keyword evidence="6" id="KW-0812">Transmembrane</keyword>
<dbReference type="InterPro" id="IPR036179">
    <property type="entry name" value="Ig-like_dom_sf"/>
</dbReference>
<feature type="chain" id="PRO_5034419902" evidence="7">
    <location>
        <begin position="22"/>
        <end position="711"/>
    </location>
</feature>
<keyword evidence="6" id="KW-0472">Membrane</keyword>
<evidence type="ECO:0000256" key="7">
    <source>
        <dbReference type="SAM" id="SignalP"/>
    </source>
</evidence>
<accession>A0A8C4R5P9</accession>
<dbReference type="InterPro" id="IPR001611">
    <property type="entry name" value="Leu-rich_rpt"/>
</dbReference>
<feature type="region of interest" description="Disordered" evidence="5">
    <location>
        <begin position="622"/>
        <end position="653"/>
    </location>
</feature>
<dbReference type="Pfam" id="PF13927">
    <property type="entry name" value="Ig_3"/>
    <property type="match status" value="1"/>
</dbReference>
<protein>
    <submittedName>
        <fullName evidence="9">Immunoglobulin superfamily containing leucine-rich repeat 2</fullName>
    </submittedName>
</protein>
<evidence type="ECO:0000313" key="9">
    <source>
        <dbReference type="Ensembl" id="ENSEBUP00000024563.1"/>
    </source>
</evidence>
<dbReference type="Gene3D" id="3.80.10.10">
    <property type="entry name" value="Ribonuclease Inhibitor"/>
    <property type="match status" value="2"/>
</dbReference>
<dbReference type="Proteomes" id="UP000694388">
    <property type="component" value="Unplaced"/>
</dbReference>
<dbReference type="InterPro" id="IPR003591">
    <property type="entry name" value="Leu-rich_rpt_typical-subtyp"/>
</dbReference>
<dbReference type="SUPFAM" id="SSF48726">
    <property type="entry name" value="Immunoglobulin"/>
    <property type="match status" value="1"/>
</dbReference>
<keyword evidence="10" id="KW-1185">Reference proteome</keyword>
<evidence type="ECO:0000256" key="2">
    <source>
        <dbReference type="ARBA" id="ARBA00022729"/>
    </source>
</evidence>
<dbReference type="Pfam" id="PF13855">
    <property type="entry name" value="LRR_8"/>
    <property type="match status" value="2"/>
</dbReference>
<dbReference type="Ensembl" id="ENSEBUT00000025139.1">
    <property type="protein sequence ID" value="ENSEBUP00000024563.1"/>
    <property type="gene ID" value="ENSEBUG00000015150.1"/>
</dbReference>
<proteinExistence type="predicted"/>
<evidence type="ECO:0000313" key="10">
    <source>
        <dbReference type="Proteomes" id="UP000694388"/>
    </source>
</evidence>
<evidence type="ECO:0000256" key="4">
    <source>
        <dbReference type="ARBA" id="ARBA00023157"/>
    </source>
</evidence>
<dbReference type="Gene3D" id="2.60.40.10">
    <property type="entry name" value="Immunoglobulins"/>
    <property type="match status" value="1"/>
</dbReference>
<dbReference type="PROSITE" id="PS50835">
    <property type="entry name" value="IG_LIKE"/>
    <property type="match status" value="1"/>
</dbReference>
<dbReference type="SUPFAM" id="SSF52058">
    <property type="entry name" value="L domain-like"/>
    <property type="match status" value="1"/>
</dbReference>
<sequence>MRTKIPLFGLALVIFVNVIFGCPDKCKCVDKSDRMISDCAHKKLDKVPEGLPSNTTTLNLPANKLRSLDRTAFAGLPDLSSLWLAYNDMINIETGTLSGLTHLRNMDLSNNQLSDFPWADLKSMNTLQMLKLNNNQLKRLPSDAFSTLVDLRSLSLNHNRLSTILMGTFDGLHALSYLLLHDNPLRCSCKTNWMKSWLENTTVNIPNKNAITCAEPYELEGKRVTEMPDIKCTSPKVHLSSDPDIRETRLYPESTVVLTCESEGVPTPVVTWQVRSGDSESVLQSFLEDSANTIVEESKTLSKRVIVLKNGTLIIPQLSKLEEGFYTCIGSNDIGSESSTLQVALVSKSSKERKPNTNLITSLFGKAPKGKVIPPHNTDPLTQNAHPYIKRKPNAFPFDSSQSEQSRVPASFPTPLDVACAISGGDHPTRSAGLNHTVGFHGDLKQHHAMGFSVIALEVSDTDARIQLAPTSRKSSRNSDSEKGLGVTTTINLTEGTRQSHFDIMYLCTGHLGVESSMVKWSFVEGEVHLYRFHSLKPGTRYTLCLSRAGEPCLMEVPFTTRKRIPSLLIMVVVSSFLLGLATIPLLAAACCHLLYKYRAKTYKPMEKEQQKQLEQVMQAHDKAFDESPNSSEKQGNADAVQGSCVSDGSQIQPAPHYAATEDILDVPPAEYDLESECSDRLPLGAEAVNIAPEINDCEFVFFQLSERNQG</sequence>
<reference evidence="9" key="1">
    <citation type="submission" date="2025-08" db="UniProtKB">
        <authorList>
            <consortium name="Ensembl"/>
        </authorList>
    </citation>
    <scope>IDENTIFICATION</scope>
</reference>
<dbReference type="InterPro" id="IPR032675">
    <property type="entry name" value="LRR_dom_sf"/>
</dbReference>
<dbReference type="InterPro" id="IPR000483">
    <property type="entry name" value="Cys-rich_flank_reg_C"/>
</dbReference>
<feature type="compositionally biased region" description="Polar residues" evidence="5">
    <location>
        <begin position="644"/>
        <end position="653"/>
    </location>
</feature>
<dbReference type="PROSITE" id="PS51257">
    <property type="entry name" value="PROKAR_LIPOPROTEIN"/>
    <property type="match status" value="1"/>
</dbReference>
<evidence type="ECO:0000256" key="5">
    <source>
        <dbReference type="SAM" id="MobiDB-lite"/>
    </source>
</evidence>
<dbReference type="InterPro" id="IPR003598">
    <property type="entry name" value="Ig_sub2"/>
</dbReference>
<feature type="transmembrane region" description="Helical" evidence="6">
    <location>
        <begin position="568"/>
        <end position="596"/>
    </location>
</feature>
<dbReference type="PANTHER" id="PTHR24366">
    <property type="entry name" value="IG(IMMUNOGLOBULIN) AND LRR(LEUCINE RICH REPEAT) DOMAINS"/>
    <property type="match status" value="1"/>
</dbReference>
<keyword evidence="6" id="KW-1133">Transmembrane helix</keyword>
<dbReference type="PROSITE" id="PS51450">
    <property type="entry name" value="LRR"/>
    <property type="match status" value="1"/>
</dbReference>
<keyword evidence="3" id="KW-0677">Repeat</keyword>
<dbReference type="OMA" id="GHSMVQW"/>
<dbReference type="GeneTree" id="ENSGT00940000160967"/>
<dbReference type="AlphaFoldDB" id="A0A8C4R5P9"/>
<evidence type="ECO:0000256" key="6">
    <source>
        <dbReference type="SAM" id="Phobius"/>
    </source>
</evidence>
<organism evidence="9 10">
    <name type="scientific">Eptatretus burgeri</name>
    <name type="common">Inshore hagfish</name>
    <dbReference type="NCBI Taxonomy" id="7764"/>
    <lineage>
        <taxon>Eukaryota</taxon>
        <taxon>Metazoa</taxon>
        <taxon>Chordata</taxon>
        <taxon>Craniata</taxon>
        <taxon>Vertebrata</taxon>
        <taxon>Cyclostomata</taxon>
        <taxon>Myxini</taxon>
        <taxon>Myxiniformes</taxon>
        <taxon>Myxinidae</taxon>
        <taxon>Eptatretinae</taxon>
        <taxon>Eptatretus</taxon>
    </lineage>
</organism>
<evidence type="ECO:0000259" key="8">
    <source>
        <dbReference type="PROSITE" id="PS50835"/>
    </source>
</evidence>
<dbReference type="PANTHER" id="PTHR24366:SF15">
    <property type="entry name" value="IMMUNOGLOBULIN SUPERFAMILY CONTAINING LEUCINE-RICH REPEAT PROTEIN 2"/>
    <property type="match status" value="1"/>
</dbReference>
<name>A0A8C4R5P9_EPTBU</name>
<keyword evidence="2 7" id="KW-0732">Signal</keyword>
<feature type="signal peptide" evidence="7">
    <location>
        <begin position="1"/>
        <end position="21"/>
    </location>
</feature>
<evidence type="ECO:0000256" key="1">
    <source>
        <dbReference type="ARBA" id="ARBA00022614"/>
    </source>
</evidence>
<evidence type="ECO:0000256" key="3">
    <source>
        <dbReference type="ARBA" id="ARBA00022737"/>
    </source>
</evidence>
<dbReference type="SMART" id="SM00369">
    <property type="entry name" value="LRR_TYP"/>
    <property type="match status" value="5"/>
</dbReference>
<dbReference type="SMART" id="SM00082">
    <property type="entry name" value="LRRCT"/>
    <property type="match status" value="1"/>
</dbReference>
<dbReference type="InterPro" id="IPR013783">
    <property type="entry name" value="Ig-like_fold"/>
</dbReference>